<dbReference type="Pfam" id="PF00078">
    <property type="entry name" value="RVT_1"/>
    <property type="match status" value="1"/>
</dbReference>
<dbReference type="Proteomes" id="UP000189701">
    <property type="component" value="Unplaced"/>
</dbReference>
<dbReference type="PANTHER" id="PTHR19446">
    <property type="entry name" value="REVERSE TRANSCRIPTASES"/>
    <property type="match status" value="1"/>
</dbReference>
<sequence length="213" mass="24276">MEYKDVDRRLVEQYRDRKRDLHMVFVDLKKAYDKVPRDVLLRCLEVKGVPVAYIRSIKDMYDGDKTRFRTVGGGSELFPVVMELHQGFALSPFLFALAMDTLTDHIQGRCPSLVNNFLGLKVKIKVVEIVVITIFPNVPDGERKYGFPLNEARDFMSLGQKLTGLPRSLDSEMVQADEYKKSEHTTDSKGKDCEENAGDESDDINENNGKLSH</sequence>
<proteinExistence type="predicted"/>
<accession>A0A1U7W2U0</accession>
<evidence type="ECO:0000313" key="3">
    <source>
        <dbReference type="Proteomes" id="UP000189701"/>
    </source>
</evidence>
<keyword evidence="3" id="KW-1185">Reference proteome</keyword>
<feature type="compositionally biased region" description="Basic and acidic residues" evidence="1">
    <location>
        <begin position="177"/>
        <end position="194"/>
    </location>
</feature>
<dbReference type="AlphaFoldDB" id="A0A1U7W2U0"/>
<evidence type="ECO:0000256" key="1">
    <source>
        <dbReference type="SAM" id="MobiDB-lite"/>
    </source>
</evidence>
<evidence type="ECO:0000259" key="2">
    <source>
        <dbReference type="PROSITE" id="PS50878"/>
    </source>
</evidence>
<reference evidence="3" key="1">
    <citation type="journal article" date="2013" name="Genome Biol.">
        <title>Reference genomes and transcriptomes of Nicotiana sylvestris and Nicotiana tomentosiformis.</title>
        <authorList>
            <person name="Sierro N."/>
            <person name="Battey J.N."/>
            <person name="Ouadi S."/>
            <person name="Bovet L."/>
            <person name="Goepfert S."/>
            <person name="Bakaher N."/>
            <person name="Peitsch M.C."/>
            <person name="Ivanov N.V."/>
        </authorList>
    </citation>
    <scope>NUCLEOTIDE SEQUENCE [LARGE SCALE GENOMIC DNA]</scope>
</reference>
<name>A0A1U7W2U0_NICSY</name>
<reference evidence="4" key="2">
    <citation type="submission" date="2025-08" db="UniProtKB">
        <authorList>
            <consortium name="RefSeq"/>
        </authorList>
    </citation>
    <scope>IDENTIFICATION</scope>
    <source>
        <tissue evidence="4">Leaf</tissue>
    </source>
</reference>
<gene>
    <name evidence="4" type="primary">LOC104222038</name>
</gene>
<feature type="compositionally biased region" description="Acidic residues" evidence="1">
    <location>
        <begin position="195"/>
        <end position="205"/>
    </location>
</feature>
<feature type="region of interest" description="Disordered" evidence="1">
    <location>
        <begin position="173"/>
        <end position="213"/>
    </location>
</feature>
<protein>
    <submittedName>
        <fullName evidence="4">Uncharacterized protein LOC104222038</fullName>
    </submittedName>
</protein>
<organism evidence="3 4">
    <name type="scientific">Nicotiana sylvestris</name>
    <name type="common">Wood tobacco</name>
    <name type="synonym">South American tobacco</name>
    <dbReference type="NCBI Taxonomy" id="4096"/>
    <lineage>
        <taxon>Eukaryota</taxon>
        <taxon>Viridiplantae</taxon>
        <taxon>Streptophyta</taxon>
        <taxon>Embryophyta</taxon>
        <taxon>Tracheophyta</taxon>
        <taxon>Spermatophyta</taxon>
        <taxon>Magnoliopsida</taxon>
        <taxon>eudicotyledons</taxon>
        <taxon>Gunneridae</taxon>
        <taxon>Pentapetalae</taxon>
        <taxon>asterids</taxon>
        <taxon>lamiids</taxon>
        <taxon>Solanales</taxon>
        <taxon>Solanaceae</taxon>
        <taxon>Nicotianoideae</taxon>
        <taxon>Nicotianeae</taxon>
        <taxon>Nicotiana</taxon>
    </lineage>
</organism>
<dbReference type="InterPro" id="IPR000477">
    <property type="entry name" value="RT_dom"/>
</dbReference>
<evidence type="ECO:0000313" key="4">
    <source>
        <dbReference type="RefSeq" id="XP_009771516.1"/>
    </source>
</evidence>
<dbReference type="RefSeq" id="XP_009771516.1">
    <property type="nucleotide sequence ID" value="XM_009773214.1"/>
</dbReference>
<dbReference type="PROSITE" id="PS50878">
    <property type="entry name" value="RT_POL"/>
    <property type="match status" value="1"/>
</dbReference>
<feature type="domain" description="Reverse transcriptase" evidence="2">
    <location>
        <begin position="1"/>
        <end position="169"/>
    </location>
</feature>
<dbReference type="STRING" id="4096.A0A1U7W2U0"/>